<sequence length="90" mass="9651">MRVTDVETVENVVIIFNDTDVDSADVDPADVDSADVDPADVDSADVDPADVDPADVDSSDDMPEFSTSQEVGIFFILTEHFATSPPEFAQ</sequence>
<gene>
    <name evidence="2" type="ORF">N7537_011418</name>
</gene>
<dbReference type="RefSeq" id="XP_056747759.1">
    <property type="nucleotide sequence ID" value="XM_056902472.1"/>
</dbReference>
<comment type="caution">
    <text evidence="2">The sequence shown here is derived from an EMBL/GenBank/DDBJ whole genome shotgun (WGS) entry which is preliminary data.</text>
</comment>
<feature type="region of interest" description="Disordered" evidence="1">
    <location>
        <begin position="22"/>
        <end position="64"/>
    </location>
</feature>
<organism evidence="2 3">
    <name type="scientific">Penicillium hordei</name>
    <dbReference type="NCBI Taxonomy" id="40994"/>
    <lineage>
        <taxon>Eukaryota</taxon>
        <taxon>Fungi</taxon>
        <taxon>Dikarya</taxon>
        <taxon>Ascomycota</taxon>
        <taxon>Pezizomycotina</taxon>
        <taxon>Eurotiomycetes</taxon>
        <taxon>Eurotiomycetidae</taxon>
        <taxon>Eurotiales</taxon>
        <taxon>Aspergillaceae</taxon>
        <taxon>Penicillium</taxon>
    </lineage>
</organism>
<dbReference type="Proteomes" id="UP001213799">
    <property type="component" value="Unassembled WGS sequence"/>
</dbReference>
<dbReference type="EMBL" id="JAQJAE010000006">
    <property type="protein sequence ID" value="KAJ5588740.1"/>
    <property type="molecule type" value="Genomic_DNA"/>
</dbReference>
<dbReference type="GeneID" id="81592714"/>
<evidence type="ECO:0000256" key="1">
    <source>
        <dbReference type="SAM" id="MobiDB-lite"/>
    </source>
</evidence>
<proteinExistence type="predicted"/>
<keyword evidence="3" id="KW-1185">Reference proteome</keyword>
<reference evidence="2" key="1">
    <citation type="journal article" date="2023" name="IMA Fungus">
        <title>Comparative genomic study of the Penicillium genus elucidates a diverse pangenome and 15 lateral gene transfer events.</title>
        <authorList>
            <person name="Petersen C."/>
            <person name="Sorensen T."/>
            <person name="Nielsen M.R."/>
            <person name="Sondergaard T.E."/>
            <person name="Sorensen J.L."/>
            <person name="Fitzpatrick D.A."/>
            <person name="Frisvad J.C."/>
            <person name="Nielsen K.L."/>
        </authorList>
    </citation>
    <scope>NUCLEOTIDE SEQUENCE</scope>
    <source>
        <strain evidence="2">IBT 12815</strain>
    </source>
</reference>
<evidence type="ECO:0000313" key="2">
    <source>
        <dbReference type="EMBL" id="KAJ5588740.1"/>
    </source>
</evidence>
<protein>
    <submittedName>
        <fullName evidence="2">Uncharacterized protein</fullName>
    </submittedName>
</protein>
<accession>A0AAD6DLQ8</accession>
<name>A0AAD6DLQ8_9EURO</name>
<evidence type="ECO:0000313" key="3">
    <source>
        <dbReference type="Proteomes" id="UP001213799"/>
    </source>
</evidence>
<dbReference type="AlphaFoldDB" id="A0AAD6DLQ8"/>
<reference evidence="2" key="2">
    <citation type="submission" date="2023-01" db="EMBL/GenBank/DDBJ databases">
        <authorList>
            <person name="Petersen C."/>
        </authorList>
    </citation>
    <scope>NUCLEOTIDE SEQUENCE</scope>
    <source>
        <strain evidence="2">IBT 12815</strain>
    </source>
</reference>
<feature type="compositionally biased region" description="Acidic residues" evidence="1">
    <location>
        <begin position="22"/>
        <end position="63"/>
    </location>
</feature>